<keyword evidence="5 7" id="KW-0472">Membrane</keyword>
<evidence type="ECO:0000259" key="8">
    <source>
        <dbReference type="Pfam" id="PF00003"/>
    </source>
</evidence>
<feature type="transmembrane region" description="Helical" evidence="7">
    <location>
        <begin position="21"/>
        <end position="43"/>
    </location>
</feature>
<keyword evidence="4 7" id="KW-1133">Transmembrane helix</keyword>
<dbReference type="PANTHER" id="PTHR14511:SF7">
    <property type="entry name" value="RETINOIC ACID-INDUCED PROTEIN 3"/>
    <property type="match status" value="1"/>
</dbReference>
<dbReference type="AlphaFoldDB" id="A0ABD0XQM1"/>
<evidence type="ECO:0000256" key="6">
    <source>
        <dbReference type="SAM" id="MobiDB-lite"/>
    </source>
</evidence>
<feature type="compositionally biased region" description="Basic and acidic residues" evidence="6">
    <location>
        <begin position="429"/>
        <end position="441"/>
    </location>
</feature>
<feature type="transmembrane region" description="Helical" evidence="7">
    <location>
        <begin position="228"/>
        <end position="246"/>
    </location>
</feature>
<dbReference type="PANTHER" id="PTHR14511">
    <property type="entry name" value="G PROTEIN COUPLED RECEPTOR, CLASS C, GROUP 5"/>
    <property type="match status" value="1"/>
</dbReference>
<evidence type="ECO:0000256" key="3">
    <source>
        <dbReference type="ARBA" id="ARBA00022692"/>
    </source>
</evidence>
<sequence length="464" mass="51096">MEYPIQKENQRGRTMRTKQNTRMVFPFQIHTFLFLLLLCPTLLTAGSNQTSSTTAISSSETIPNNTFNTTVRNTANPANPSPLQRNSSSNSTSQNAVPGCAADLNPVYSYLCDRQAAWGIVVESLATLGFVVCVGLLVGLLLWMLWLGVSSRWHNGIGGRAAAMALFLLATAGLFALTFAFIIRLTPQTCPTRVFLFGVLFSLAFSCLLARCLALLGYSVARGWREVGLALALCAVQVVIATEWLITVLVRDGQPCRYSQGEFVMLLIYVLVLLAAGLLLSLCCVLQSCRTHSYSGTKQHNHVQATLLCLTLLLSAAIWVVWIALLTRGNMDMGRRPQWDDPVLSIALLTNGWVLLLGQGLVQVFHLCKGEAHSKEGPLDFGGWTSSNVNIPTLVAQKEGMDNESFQNDRGEKKGKKRPVLHSPYDPKISMREIDPDKDYTIPRPQTTIASEPFHEYYGHTLSD</sequence>
<accession>A0ABD0XQM1</accession>
<feature type="transmembrane region" description="Helical" evidence="7">
    <location>
        <begin position="266"/>
        <end position="286"/>
    </location>
</feature>
<evidence type="ECO:0000313" key="9">
    <source>
        <dbReference type="EMBL" id="KAL0992997.1"/>
    </source>
</evidence>
<evidence type="ECO:0000256" key="4">
    <source>
        <dbReference type="ARBA" id="ARBA00022989"/>
    </source>
</evidence>
<feature type="transmembrane region" description="Helical" evidence="7">
    <location>
        <begin position="161"/>
        <end position="183"/>
    </location>
</feature>
<comment type="similarity">
    <text evidence="2">Belongs to the G-protein coupled receptor 3 family.</text>
</comment>
<dbReference type="Proteomes" id="UP001557470">
    <property type="component" value="Unassembled WGS sequence"/>
</dbReference>
<protein>
    <recommendedName>
        <fullName evidence="8">G-protein coupled receptors family 3 profile domain-containing protein</fullName>
    </recommendedName>
</protein>
<name>A0ABD0XQM1_UMBPY</name>
<feature type="compositionally biased region" description="Low complexity" evidence="6">
    <location>
        <begin position="81"/>
        <end position="94"/>
    </location>
</feature>
<evidence type="ECO:0000256" key="5">
    <source>
        <dbReference type="ARBA" id="ARBA00023136"/>
    </source>
</evidence>
<evidence type="ECO:0000256" key="7">
    <source>
        <dbReference type="SAM" id="Phobius"/>
    </source>
</evidence>
<organism evidence="9 10">
    <name type="scientific">Umbra pygmaea</name>
    <name type="common">Eastern mudminnow</name>
    <dbReference type="NCBI Taxonomy" id="75934"/>
    <lineage>
        <taxon>Eukaryota</taxon>
        <taxon>Metazoa</taxon>
        <taxon>Chordata</taxon>
        <taxon>Craniata</taxon>
        <taxon>Vertebrata</taxon>
        <taxon>Euteleostomi</taxon>
        <taxon>Actinopterygii</taxon>
        <taxon>Neopterygii</taxon>
        <taxon>Teleostei</taxon>
        <taxon>Protacanthopterygii</taxon>
        <taxon>Esociformes</taxon>
        <taxon>Umbridae</taxon>
        <taxon>Umbra</taxon>
    </lineage>
</organism>
<keyword evidence="10" id="KW-1185">Reference proteome</keyword>
<dbReference type="GO" id="GO:0016020">
    <property type="term" value="C:membrane"/>
    <property type="evidence" value="ECO:0007669"/>
    <property type="project" value="UniProtKB-SubCell"/>
</dbReference>
<proteinExistence type="inferred from homology"/>
<feature type="region of interest" description="Disordered" evidence="6">
    <location>
        <begin position="398"/>
        <end position="446"/>
    </location>
</feature>
<comment type="caution">
    <text evidence="9">The sequence shown here is derived from an EMBL/GenBank/DDBJ whole genome shotgun (WGS) entry which is preliminary data.</text>
</comment>
<evidence type="ECO:0000313" key="10">
    <source>
        <dbReference type="Proteomes" id="UP001557470"/>
    </source>
</evidence>
<dbReference type="Pfam" id="PF00003">
    <property type="entry name" value="7tm_3"/>
    <property type="match status" value="1"/>
</dbReference>
<evidence type="ECO:0000256" key="2">
    <source>
        <dbReference type="ARBA" id="ARBA00007242"/>
    </source>
</evidence>
<dbReference type="EMBL" id="JAGEUA010000003">
    <property type="protein sequence ID" value="KAL0992997.1"/>
    <property type="molecule type" value="Genomic_DNA"/>
</dbReference>
<feature type="transmembrane region" description="Helical" evidence="7">
    <location>
        <begin position="128"/>
        <end position="149"/>
    </location>
</feature>
<keyword evidence="3 7" id="KW-0812">Transmembrane</keyword>
<feature type="transmembrane region" description="Helical" evidence="7">
    <location>
        <begin position="307"/>
        <end position="326"/>
    </location>
</feature>
<dbReference type="InterPro" id="IPR017978">
    <property type="entry name" value="GPCR_3_C"/>
</dbReference>
<feature type="domain" description="G-protein coupled receptors family 3 profile" evidence="8">
    <location>
        <begin position="114"/>
        <end position="357"/>
    </location>
</feature>
<feature type="compositionally biased region" description="Polar residues" evidence="6">
    <location>
        <begin position="62"/>
        <end position="78"/>
    </location>
</feature>
<gene>
    <name evidence="9" type="ORF">UPYG_G00101970</name>
</gene>
<comment type="subcellular location">
    <subcellularLocation>
        <location evidence="1">Membrane</location>
        <topology evidence="1">Multi-pass membrane protein</topology>
    </subcellularLocation>
</comment>
<feature type="region of interest" description="Disordered" evidence="6">
    <location>
        <begin position="53"/>
        <end position="94"/>
    </location>
</feature>
<evidence type="ECO:0000256" key="1">
    <source>
        <dbReference type="ARBA" id="ARBA00004141"/>
    </source>
</evidence>
<dbReference type="InterPro" id="IPR051753">
    <property type="entry name" value="RA-inducible_GPCR3"/>
</dbReference>
<feature type="transmembrane region" description="Helical" evidence="7">
    <location>
        <begin position="195"/>
        <end position="216"/>
    </location>
</feature>
<feature type="transmembrane region" description="Helical" evidence="7">
    <location>
        <begin position="346"/>
        <end position="365"/>
    </location>
</feature>
<reference evidence="9 10" key="1">
    <citation type="submission" date="2024-06" db="EMBL/GenBank/DDBJ databases">
        <authorList>
            <person name="Pan Q."/>
            <person name="Wen M."/>
            <person name="Jouanno E."/>
            <person name="Zahm M."/>
            <person name="Klopp C."/>
            <person name="Cabau C."/>
            <person name="Louis A."/>
            <person name="Berthelot C."/>
            <person name="Parey E."/>
            <person name="Roest Crollius H."/>
            <person name="Montfort J."/>
            <person name="Robinson-Rechavi M."/>
            <person name="Bouchez O."/>
            <person name="Lampietro C."/>
            <person name="Lopez Roques C."/>
            <person name="Donnadieu C."/>
            <person name="Postlethwait J."/>
            <person name="Bobe J."/>
            <person name="Verreycken H."/>
            <person name="Guiguen Y."/>
        </authorList>
    </citation>
    <scope>NUCLEOTIDE SEQUENCE [LARGE SCALE GENOMIC DNA]</scope>
    <source>
        <strain evidence="9">Up_M1</strain>
        <tissue evidence="9">Testis</tissue>
    </source>
</reference>